<feature type="non-terminal residue" evidence="2">
    <location>
        <position position="247"/>
    </location>
</feature>
<dbReference type="PANTHER" id="PTHR44119:SF1">
    <property type="entry name" value="MAGNESIUM-CHELATASE SUBUNIT CHLH, CHLOROPLASTIC"/>
    <property type="match status" value="1"/>
</dbReference>
<dbReference type="Pfam" id="PF02514">
    <property type="entry name" value="CobN-Mg_chel"/>
    <property type="match status" value="1"/>
</dbReference>
<sequence>YVAREFGGFAEGFAGLEDAEDGDVEVPAVVEIPQVGLLHPSLKYAFQPGPFFETPKEYLEWYRSYRPEAFAEQWPVVAVLLYRKHVVSELSYIWQLVNYLEEAHQILPVPIFIQGVDAHIAVRDLLTSSYEREAVSRGEVMANRTQSPDAIHVDAVVNTIGFPLVGGPAGSMEGGRNSEIAKEILGSLNVPYFVAAPLLIQDLQSWKDQGASPFSNICGRGDGRGDSFSFLHMAATKFMDDLSRIVG</sequence>
<evidence type="ECO:0000313" key="2">
    <source>
        <dbReference type="EMBL" id="CAK9076904.1"/>
    </source>
</evidence>
<keyword evidence="3" id="KW-1185">Reference proteome</keyword>
<evidence type="ECO:0000313" key="3">
    <source>
        <dbReference type="Proteomes" id="UP001642484"/>
    </source>
</evidence>
<feature type="domain" description="CobN/magnesium chelatase" evidence="1">
    <location>
        <begin position="22"/>
        <end position="213"/>
    </location>
</feature>
<proteinExistence type="predicted"/>
<dbReference type="EMBL" id="CAXAMN010023348">
    <property type="protein sequence ID" value="CAK9076904.1"/>
    <property type="molecule type" value="Genomic_DNA"/>
</dbReference>
<accession>A0ABP0PM12</accession>
<feature type="non-terminal residue" evidence="2">
    <location>
        <position position="1"/>
    </location>
</feature>
<evidence type="ECO:0000259" key="1">
    <source>
        <dbReference type="Pfam" id="PF02514"/>
    </source>
</evidence>
<organism evidence="2 3">
    <name type="scientific">Durusdinium trenchii</name>
    <dbReference type="NCBI Taxonomy" id="1381693"/>
    <lineage>
        <taxon>Eukaryota</taxon>
        <taxon>Sar</taxon>
        <taxon>Alveolata</taxon>
        <taxon>Dinophyceae</taxon>
        <taxon>Suessiales</taxon>
        <taxon>Symbiodiniaceae</taxon>
        <taxon>Durusdinium</taxon>
    </lineage>
</organism>
<protein>
    <recommendedName>
        <fullName evidence="1">CobN/magnesium chelatase domain-containing protein</fullName>
    </recommendedName>
</protein>
<name>A0ABP0PM12_9DINO</name>
<dbReference type="PANTHER" id="PTHR44119">
    <property type="entry name" value="MAGNESIUM-CHELATASE SUBUNIT CHLH, CHLOROPLASTIC"/>
    <property type="match status" value="1"/>
</dbReference>
<dbReference type="InterPro" id="IPR003672">
    <property type="entry name" value="CobN/Mg_chltase"/>
</dbReference>
<gene>
    <name evidence="2" type="ORF">CCMP2556_LOCUS37903</name>
</gene>
<comment type="caution">
    <text evidence="2">The sequence shown here is derived from an EMBL/GenBank/DDBJ whole genome shotgun (WGS) entry which is preliminary data.</text>
</comment>
<reference evidence="2 3" key="1">
    <citation type="submission" date="2024-02" db="EMBL/GenBank/DDBJ databases">
        <authorList>
            <person name="Chen Y."/>
            <person name="Shah S."/>
            <person name="Dougan E. K."/>
            <person name="Thang M."/>
            <person name="Chan C."/>
        </authorList>
    </citation>
    <scope>NUCLEOTIDE SEQUENCE [LARGE SCALE GENOMIC DNA]</scope>
</reference>
<dbReference type="Proteomes" id="UP001642484">
    <property type="component" value="Unassembled WGS sequence"/>
</dbReference>